<keyword evidence="3" id="KW-1185">Reference proteome</keyword>
<evidence type="ECO:0000313" key="3">
    <source>
        <dbReference type="Proteomes" id="UP001604277"/>
    </source>
</evidence>
<evidence type="ECO:0000313" key="2">
    <source>
        <dbReference type="EMBL" id="KAL2488885.1"/>
    </source>
</evidence>
<proteinExistence type="predicted"/>
<evidence type="ECO:0000256" key="1">
    <source>
        <dbReference type="SAM" id="MobiDB-lite"/>
    </source>
</evidence>
<dbReference type="Proteomes" id="UP001604277">
    <property type="component" value="Unassembled WGS sequence"/>
</dbReference>
<gene>
    <name evidence="2" type="ORF">Fot_42177</name>
</gene>
<comment type="caution">
    <text evidence="2">The sequence shown here is derived from an EMBL/GenBank/DDBJ whole genome shotgun (WGS) entry which is preliminary data.</text>
</comment>
<feature type="region of interest" description="Disordered" evidence="1">
    <location>
        <begin position="34"/>
        <end position="63"/>
    </location>
</feature>
<reference evidence="3" key="1">
    <citation type="submission" date="2024-07" db="EMBL/GenBank/DDBJ databases">
        <title>Two chromosome-level genome assemblies of Korean endemic species Abeliophyllum distichum and Forsythia ovata (Oleaceae).</title>
        <authorList>
            <person name="Jang H."/>
        </authorList>
    </citation>
    <scope>NUCLEOTIDE SEQUENCE [LARGE SCALE GENOMIC DNA]</scope>
</reference>
<accession>A0ABD1RKE6</accession>
<feature type="compositionally biased region" description="Low complexity" evidence="1">
    <location>
        <begin position="112"/>
        <end position="121"/>
    </location>
</feature>
<feature type="region of interest" description="Disordered" evidence="1">
    <location>
        <begin position="92"/>
        <end position="121"/>
    </location>
</feature>
<dbReference type="EMBL" id="JBFOLJ010000012">
    <property type="protein sequence ID" value="KAL2488885.1"/>
    <property type="molecule type" value="Genomic_DNA"/>
</dbReference>
<sequence>MIDEANDVGCIAEATNSSTQRLISSNVKWVLFESPSGSSSNKRPIEEHAHAETNALPRTTAPSRNRTLHAEVASPAMPVLCQLGCAPGGEDPVQGLNGDYGDKSITDEKNKPSSYTPSSYTRSNKATILPLSHICLCLLHYFLAISPSPTQ</sequence>
<feature type="compositionally biased region" description="Basic and acidic residues" evidence="1">
    <location>
        <begin position="100"/>
        <end position="111"/>
    </location>
</feature>
<dbReference type="AlphaFoldDB" id="A0ABD1RKE6"/>
<organism evidence="2 3">
    <name type="scientific">Forsythia ovata</name>
    <dbReference type="NCBI Taxonomy" id="205694"/>
    <lineage>
        <taxon>Eukaryota</taxon>
        <taxon>Viridiplantae</taxon>
        <taxon>Streptophyta</taxon>
        <taxon>Embryophyta</taxon>
        <taxon>Tracheophyta</taxon>
        <taxon>Spermatophyta</taxon>
        <taxon>Magnoliopsida</taxon>
        <taxon>eudicotyledons</taxon>
        <taxon>Gunneridae</taxon>
        <taxon>Pentapetalae</taxon>
        <taxon>asterids</taxon>
        <taxon>lamiids</taxon>
        <taxon>Lamiales</taxon>
        <taxon>Oleaceae</taxon>
        <taxon>Forsythieae</taxon>
        <taxon>Forsythia</taxon>
    </lineage>
</organism>
<name>A0ABD1RKE6_9LAMI</name>
<protein>
    <submittedName>
        <fullName evidence="2">Uncharacterized protein</fullName>
    </submittedName>
</protein>